<evidence type="ECO:0000313" key="3">
    <source>
        <dbReference type="Proteomes" id="UP001148786"/>
    </source>
</evidence>
<comment type="caution">
    <text evidence="2">The sequence shown here is derived from an EMBL/GenBank/DDBJ whole genome shotgun (WGS) entry which is preliminary data.</text>
</comment>
<feature type="compositionally biased region" description="Polar residues" evidence="1">
    <location>
        <begin position="12"/>
        <end position="23"/>
    </location>
</feature>
<sequence length="509" mass="59294">MRTGHSAKLHTTARQAGKQSNHQNTRRRQRHSPLDLRDLPQCHPKLSCSAAVGDFNLQLYDYPPSPEDIHEPDEEPCDLFDDLPPEHHSEVLTPVAMASIEPRPSYLNVPRDWRSLCRNLLYLVNVRKPSLSLPALLDYHARYPHHHSTYSYNLLIDLSIKHRSYSIATRLLHELRQSGIPEDMESYKLQVRLYVHQAKWNYAWGYVRSLQTERKLPKDEKGRPDIPLPIWLELCRAPKRRRSVLSAQQGGANDGQSSVPPFDPKPFELQRQLVNSNRPSRLPPLHETSPYAIYCLVQLMMRAGDRDGAWALTEAYFKAIPRALDTKKMLACLRVVHIHMAFSPKKSGLPKYDDARKKMHSLLRLHPSLQPTSRTVFLLLSMLRRAKRCGTVAWKQLAFFKSRWGNHLEDRRVLRRVSQLALKEGRMDIVQKIRATARLEQSERRQRLFEESVKGGNRAPTEKLYRLPLRQVYPSHGREGRLWFRHQASIYRQQARRRKRAAKAHSTNR</sequence>
<dbReference type="OrthoDB" id="3149711at2759"/>
<name>A0A9W8KC78_9AGAR</name>
<evidence type="ECO:0000313" key="2">
    <source>
        <dbReference type="EMBL" id="KAJ3514227.1"/>
    </source>
</evidence>
<gene>
    <name evidence="2" type="ORF">NLJ89_g2493</name>
</gene>
<feature type="region of interest" description="Disordered" evidence="1">
    <location>
        <begin position="1"/>
        <end position="38"/>
    </location>
</feature>
<feature type="compositionally biased region" description="Polar residues" evidence="1">
    <location>
        <begin position="245"/>
        <end position="259"/>
    </location>
</feature>
<evidence type="ECO:0000256" key="1">
    <source>
        <dbReference type="SAM" id="MobiDB-lite"/>
    </source>
</evidence>
<dbReference type="Proteomes" id="UP001148786">
    <property type="component" value="Unassembled WGS sequence"/>
</dbReference>
<dbReference type="AlphaFoldDB" id="A0A9W8KC78"/>
<dbReference type="EMBL" id="JANKHO010000155">
    <property type="protein sequence ID" value="KAJ3514227.1"/>
    <property type="molecule type" value="Genomic_DNA"/>
</dbReference>
<accession>A0A9W8KC78</accession>
<proteinExistence type="predicted"/>
<feature type="region of interest" description="Disordered" evidence="1">
    <location>
        <begin position="245"/>
        <end position="266"/>
    </location>
</feature>
<organism evidence="2 3">
    <name type="scientific">Agrocybe chaxingu</name>
    <dbReference type="NCBI Taxonomy" id="84603"/>
    <lineage>
        <taxon>Eukaryota</taxon>
        <taxon>Fungi</taxon>
        <taxon>Dikarya</taxon>
        <taxon>Basidiomycota</taxon>
        <taxon>Agaricomycotina</taxon>
        <taxon>Agaricomycetes</taxon>
        <taxon>Agaricomycetidae</taxon>
        <taxon>Agaricales</taxon>
        <taxon>Agaricineae</taxon>
        <taxon>Strophariaceae</taxon>
        <taxon>Agrocybe</taxon>
    </lineage>
</organism>
<reference evidence="2" key="1">
    <citation type="submission" date="2022-07" db="EMBL/GenBank/DDBJ databases">
        <title>Genome Sequence of Agrocybe chaxingu.</title>
        <authorList>
            <person name="Buettner E."/>
        </authorList>
    </citation>
    <scope>NUCLEOTIDE SEQUENCE</scope>
    <source>
        <strain evidence="2">MP-N11</strain>
    </source>
</reference>
<protein>
    <submittedName>
        <fullName evidence="2">Uncharacterized protein</fullName>
    </submittedName>
</protein>
<keyword evidence="3" id="KW-1185">Reference proteome</keyword>